<dbReference type="Gene3D" id="1.25.40.420">
    <property type="match status" value="1"/>
</dbReference>
<gene>
    <name evidence="5" type="primary">LOC129927002</name>
</gene>
<dbReference type="RefSeq" id="XP_055890052.1">
    <property type="nucleotide sequence ID" value="XM_056034077.1"/>
</dbReference>
<sequence>MENISGTPIVSCVGTLGFNGNEHLQKEVIIENKGFHFNHSIMAGLLHFLGGKHNIEQKKHLSAETFMKFLIMLEGKHDLTSLENMLELWDAVYVLQIPLLVQHHERVLGCLINDHTLEAIYTRACLYGSSFILTEALNYTLECFESVYTEGLTRILTYEDLMFLVEHDELCVEKEDTVLLAIFQWAANRDMQNERCFVEDMDVSFSETGKTRLEVSCEEEKQFKHSESKLSKLLRASRFGLASLKCLEELSNHHLCEINPEAKRVISEGIDFQIARKSHGYWPSYVIHRSENSVRYLGALANGDKVSVLILSKNIWKKLPRCPLLSRINNLTVFNDQLYAVCSSGSESLIFCYKNSEWKFIADIPGTNFIVVSYGEFIYFIDIDNESIKCLKPEDFPVFHGEIKMPSTVHNPESAVDFEESILVFCSTDTDEMSEVYSLQVPDIEWTRSGTLQGSAKYLVSFRNKNGQYVLQRDGSLSQVLRSQDKGTAFTLLERLWSFDIILRGAFIFRDVLYIAGNSPSKTLSVCGIPGVCWNVEFWHQVNHCSSFVHFFLPRSRKNVVQVNNENEDEQ</sequence>
<keyword evidence="4" id="KW-1185">Reference proteome</keyword>
<dbReference type="InterPro" id="IPR011705">
    <property type="entry name" value="BACK"/>
</dbReference>
<protein>
    <submittedName>
        <fullName evidence="5">Uncharacterized protein LOC129927002</fullName>
    </submittedName>
</protein>
<dbReference type="OrthoDB" id="10277200at2759"/>
<evidence type="ECO:0000259" key="3">
    <source>
        <dbReference type="Pfam" id="PF07707"/>
    </source>
</evidence>
<dbReference type="Pfam" id="PF07707">
    <property type="entry name" value="BACK"/>
    <property type="match status" value="1"/>
</dbReference>
<reference evidence="5" key="1">
    <citation type="submission" date="2025-08" db="UniProtKB">
        <authorList>
            <consortium name="RefSeq"/>
        </authorList>
    </citation>
    <scope>IDENTIFICATION</scope>
</reference>
<evidence type="ECO:0000313" key="5">
    <source>
        <dbReference type="RefSeq" id="XP_055890052.1"/>
    </source>
</evidence>
<evidence type="ECO:0000256" key="1">
    <source>
        <dbReference type="ARBA" id="ARBA00022441"/>
    </source>
</evidence>
<keyword evidence="1" id="KW-0880">Kelch repeat</keyword>
<feature type="domain" description="BACK" evidence="3">
    <location>
        <begin position="120"/>
        <end position="198"/>
    </location>
</feature>
<dbReference type="AlphaFoldDB" id="A0A9W3AS14"/>
<dbReference type="PANTHER" id="PTHR24412">
    <property type="entry name" value="KELCH PROTEIN"/>
    <property type="match status" value="1"/>
</dbReference>
<evidence type="ECO:0000256" key="2">
    <source>
        <dbReference type="ARBA" id="ARBA00022737"/>
    </source>
</evidence>
<evidence type="ECO:0000313" key="4">
    <source>
        <dbReference type="Proteomes" id="UP001165740"/>
    </source>
</evidence>
<dbReference type="Proteomes" id="UP001165740">
    <property type="component" value="Chromosome 6"/>
</dbReference>
<organism evidence="4 5">
    <name type="scientific">Biomphalaria glabrata</name>
    <name type="common">Bloodfluke planorb</name>
    <name type="synonym">Freshwater snail</name>
    <dbReference type="NCBI Taxonomy" id="6526"/>
    <lineage>
        <taxon>Eukaryota</taxon>
        <taxon>Metazoa</taxon>
        <taxon>Spiralia</taxon>
        <taxon>Lophotrochozoa</taxon>
        <taxon>Mollusca</taxon>
        <taxon>Gastropoda</taxon>
        <taxon>Heterobranchia</taxon>
        <taxon>Euthyneura</taxon>
        <taxon>Panpulmonata</taxon>
        <taxon>Hygrophila</taxon>
        <taxon>Lymnaeoidea</taxon>
        <taxon>Planorbidae</taxon>
        <taxon>Biomphalaria</taxon>
    </lineage>
</organism>
<proteinExistence type="predicted"/>
<dbReference type="GeneID" id="129927002"/>
<accession>A0A9W3AS14</accession>
<dbReference type="PANTHER" id="PTHR24412:SF489">
    <property type="entry name" value="RING FINGER DOMAIN AND KELCH REPEAT-CONTAINING PROTEIN DDB_G0271372"/>
    <property type="match status" value="1"/>
</dbReference>
<keyword evidence="2" id="KW-0677">Repeat</keyword>
<name>A0A9W3AS14_BIOGL</name>